<dbReference type="GO" id="GO:0009446">
    <property type="term" value="P:putrescine biosynthetic process"/>
    <property type="evidence" value="ECO:0007669"/>
    <property type="project" value="InterPro"/>
</dbReference>
<dbReference type="AlphaFoldDB" id="A0A0B4XQ77"/>
<protein>
    <submittedName>
        <fullName evidence="2">Peptidyl-arginine deiminase family protein</fullName>
    </submittedName>
</protein>
<gene>
    <name evidence="2" type="ORF">S7S_10025</name>
</gene>
<dbReference type="EMBL" id="CP004387">
    <property type="protein sequence ID" value="AJD48417.1"/>
    <property type="molecule type" value="Genomic_DNA"/>
</dbReference>
<sequence>MSAQPHLLPEWHPQWGVMIAWPHADTDWAGILPAAEATYTAIAEAVLDREHLLVLCKDAAHGDSIKQHLVEQGANVARLHLRALPYNDTWARDFGPIAISRAGTTHLLDFTFNGWGGKFAADDDNAANGRLDWQVPRVPVDLVLEGGSIDTDGHGNLLTTRHCLLNPNRNPSLDQAAIETRLRELLGVKHIWWLENGHLEGDDTDAHVDTLARFCNARTIAYVQCTDASDSHYEALHAMEQELFALAGREQIDLVPLPMPPAQFDEAGERLPATYANFLIINGAVLVPVYDCDTDASALDQLADAFPDRDIIGIDCRPLIAQHGSLHCVTMQLPEGVR</sequence>
<dbReference type="GO" id="GO:0004668">
    <property type="term" value="F:protein-arginine deiminase activity"/>
    <property type="evidence" value="ECO:0007669"/>
    <property type="project" value="InterPro"/>
</dbReference>
<dbReference type="PANTHER" id="PTHR31377:SF0">
    <property type="entry name" value="AGMATINE DEIMINASE-RELATED"/>
    <property type="match status" value="1"/>
</dbReference>
<dbReference type="Pfam" id="PF04371">
    <property type="entry name" value="PAD_porph"/>
    <property type="match status" value="1"/>
</dbReference>
<dbReference type="HOGENOM" id="CLU_037682_0_0_6"/>
<dbReference type="KEGG" id="apac:S7S_10025"/>
<proteinExistence type="predicted"/>
<reference evidence="2 3" key="1">
    <citation type="journal article" date="2012" name="J. Bacteriol.">
        <title>Genome sequence of an alkane-degrading bacterium, Alcanivorax pacificus type strain W11-5, isolated from deep sea sediment.</title>
        <authorList>
            <person name="Lai Q."/>
            <person name="Shao Z."/>
        </authorList>
    </citation>
    <scope>NUCLEOTIDE SEQUENCE [LARGE SCALE GENOMIC DNA]</scope>
    <source>
        <strain evidence="2 3">W11-5</strain>
    </source>
</reference>
<dbReference type="PANTHER" id="PTHR31377">
    <property type="entry name" value="AGMATINE DEIMINASE-RELATED"/>
    <property type="match status" value="1"/>
</dbReference>
<dbReference type="Gene3D" id="3.75.10.10">
    <property type="entry name" value="L-arginine/glycine Amidinotransferase, Chain A"/>
    <property type="match status" value="1"/>
</dbReference>
<dbReference type="GO" id="GO:0047632">
    <property type="term" value="F:agmatine deiminase activity"/>
    <property type="evidence" value="ECO:0007669"/>
    <property type="project" value="TreeGrafter"/>
</dbReference>
<dbReference type="OrthoDB" id="9808013at2"/>
<accession>A0A0B4XQ77</accession>
<evidence type="ECO:0000256" key="1">
    <source>
        <dbReference type="ARBA" id="ARBA00022801"/>
    </source>
</evidence>
<organism evidence="2 3">
    <name type="scientific">Isoalcanivorax pacificus W11-5</name>
    <dbReference type="NCBI Taxonomy" id="391936"/>
    <lineage>
        <taxon>Bacteria</taxon>
        <taxon>Pseudomonadati</taxon>
        <taxon>Pseudomonadota</taxon>
        <taxon>Gammaproteobacteria</taxon>
        <taxon>Oceanospirillales</taxon>
        <taxon>Alcanivoracaceae</taxon>
        <taxon>Isoalcanivorax</taxon>
    </lineage>
</organism>
<name>A0A0B4XQ77_9GAMM</name>
<evidence type="ECO:0000313" key="3">
    <source>
        <dbReference type="Proteomes" id="UP000006764"/>
    </source>
</evidence>
<dbReference type="SUPFAM" id="SSF55909">
    <property type="entry name" value="Pentein"/>
    <property type="match status" value="1"/>
</dbReference>
<dbReference type="Proteomes" id="UP000006764">
    <property type="component" value="Chromosome"/>
</dbReference>
<dbReference type="InterPro" id="IPR007466">
    <property type="entry name" value="Peptidyl-Arg-deiminase_porph"/>
</dbReference>
<evidence type="ECO:0000313" key="2">
    <source>
        <dbReference type="EMBL" id="AJD48417.1"/>
    </source>
</evidence>
<dbReference type="RefSeq" id="WP_008735344.1">
    <property type="nucleotide sequence ID" value="NZ_CP004387.1"/>
</dbReference>
<dbReference type="STRING" id="391936.S7S_10025"/>
<keyword evidence="3" id="KW-1185">Reference proteome</keyword>
<keyword evidence="1" id="KW-0378">Hydrolase</keyword>